<evidence type="ECO:0000256" key="2">
    <source>
        <dbReference type="ARBA" id="ARBA00010989"/>
    </source>
</evidence>
<dbReference type="InterPro" id="IPR045170">
    <property type="entry name" value="MTOX"/>
</dbReference>
<dbReference type="PANTHER" id="PTHR10961">
    <property type="entry name" value="PEROXISOMAL SARCOSINE OXIDASE"/>
    <property type="match status" value="1"/>
</dbReference>
<evidence type="ECO:0000256" key="4">
    <source>
        <dbReference type="ARBA" id="ARBA00022827"/>
    </source>
</evidence>
<reference evidence="8" key="1">
    <citation type="submission" date="2021-01" db="EMBL/GenBank/DDBJ databases">
        <authorList>
            <consortium name="Aspergillus puulaauensis MK2 genome sequencing consortium"/>
            <person name="Kazuki M."/>
            <person name="Futagami T."/>
        </authorList>
    </citation>
    <scope>NUCLEOTIDE SEQUENCE</scope>
    <source>
        <strain evidence="8">MK2</strain>
    </source>
</reference>
<dbReference type="GeneID" id="64974092"/>
<evidence type="ECO:0000256" key="1">
    <source>
        <dbReference type="ARBA" id="ARBA00001974"/>
    </source>
</evidence>
<dbReference type="GO" id="GO:0008115">
    <property type="term" value="F:sarcosine oxidase activity"/>
    <property type="evidence" value="ECO:0007669"/>
    <property type="project" value="TreeGrafter"/>
</dbReference>
<evidence type="ECO:0000313" key="8">
    <source>
        <dbReference type="EMBL" id="BCS24087.1"/>
    </source>
</evidence>
<feature type="region of interest" description="Disordered" evidence="6">
    <location>
        <begin position="395"/>
        <end position="425"/>
    </location>
</feature>
<proteinExistence type="inferred from homology"/>
<evidence type="ECO:0000256" key="6">
    <source>
        <dbReference type="SAM" id="MobiDB-lite"/>
    </source>
</evidence>
<gene>
    <name evidence="8" type="ORF">APUU_40531A</name>
</gene>
<evidence type="ECO:0000259" key="7">
    <source>
        <dbReference type="Pfam" id="PF01266"/>
    </source>
</evidence>
<dbReference type="InterPro" id="IPR036188">
    <property type="entry name" value="FAD/NAD-bd_sf"/>
</dbReference>
<evidence type="ECO:0000313" key="9">
    <source>
        <dbReference type="Proteomes" id="UP000654913"/>
    </source>
</evidence>
<comment type="similarity">
    <text evidence="2">Belongs to the MSOX/MTOX family.</text>
</comment>
<keyword evidence="3" id="KW-0285">Flavoprotein</keyword>
<dbReference type="KEGG" id="apuu:APUU_40531A"/>
<reference evidence="8" key="2">
    <citation type="submission" date="2021-02" db="EMBL/GenBank/DDBJ databases">
        <title>Aspergillus puulaauensis MK2 genome sequence.</title>
        <authorList>
            <person name="Futagami T."/>
            <person name="Mori K."/>
            <person name="Kadooka C."/>
            <person name="Tanaka T."/>
        </authorList>
    </citation>
    <scope>NUCLEOTIDE SEQUENCE</scope>
    <source>
        <strain evidence="8">MK2</strain>
    </source>
</reference>
<evidence type="ECO:0000256" key="3">
    <source>
        <dbReference type="ARBA" id="ARBA00022630"/>
    </source>
</evidence>
<organism evidence="8 9">
    <name type="scientific">Aspergillus puulaauensis</name>
    <dbReference type="NCBI Taxonomy" id="1220207"/>
    <lineage>
        <taxon>Eukaryota</taxon>
        <taxon>Fungi</taxon>
        <taxon>Dikarya</taxon>
        <taxon>Ascomycota</taxon>
        <taxon>Pezizomycotina</taxon>
        <taxon>Eurotiomycetes</taxon>
        <taxon>Eurotiomycetidae</taxon>
        <taxon>Eurotiales</taxon>
        <taxon>Aspergillaceae</taxon>
        <taxon>Aspergillus</taxon>
    </lineage>
</organism>
<accession>A0A7R8AMR5</accession>
<dbReference type="RefSeq" id="XP_041556281.1">
    <property type="nucleotide sequence ID" value="XM_041703613.1"/>
</dbReference>
<dbReference type="Gene3D" id="3.50.50.60">
    <property type="entry name" value="FAD/NAD(P)-binding domain"/>
    <property type="match status" value="1"/>
</dbReference>
<dbReference type="GO" id="GO:0050660">
    <property type="term" value="F:flavin adenine dinucleotide binding"/>
    <property type="evidence" value="ECO:0007669"/>
    <property type="project" value="InterPro"/>
</dbReference>
<keyword evidence="4" id="KW-0274">FAD</keyword>
<name>A0A7R8AMR5_9EURO</name>
<keyword evidence="9" id="KW-1185">Reference proteome</keyword>
<dbReference type="EMBL" id="AP024446">
    <property type="protein sequence ID" value="BCS24087.1"/>
    <property type="molecule type" value="Genomic_DNA"/>
</dbReference>
<dbReference type="OrthoDB" id="2219495at2759"/>
<feature type="domain" description="FAD dependent oxidoreductase" evidence="7">
    <location>
        <begin position="10"/>
        <end position="375"/>
    </location>
</feature>
<dbReference type="Gene3D" id="3.30.9.10">
    <property type="entry name" value="D-Amino Acid Oxidase, subunit A, domain 2"/>
    <property type="match status" value="1"/>
</dbReference>
<evidence type="ECO:0000256" key="5">
    <source>
        <dbReference type="ARBA" id="ARBA00023002"/>
    </source>
</evidence>
<dbReference type="GO" id="GO:0051698">
    <property type="term" value="F:saccharopine oxidase activity"/>
    <property type="evidence" value="ECO:0007669"/>
    <property type="project" value="TreeGrafter"/>
</dbReference>
<dbReference type="Pfam" id="PF01266">
    <property type="entry name" value="DAO"/>
    <property type="match status" value="1"/>
</dbReference>
<dbReference type="PANTHER" id="PTHR10961:SF26">
    <property type="entry name" value="L-SACCHAROPINE OXIDASE"/>
    <property type="match status" value="1"/>
</dbReference>
<keyword evidence="5" id="KW-0560">Oxidoreductase</keyword>
<dbReference type="InterPro" id="IPR006076">
    <property type="entry name" value="FAD-dep_OxRdtase"/>
</dbReference>
<dbReference type="AlphaFoldDB" id="A0A7R8AMR5"/>
<dbReference type="SUPFAM" id="SSF51905">
    <property type="entry name" value="FAD/NAD(P)-binding domain"/>
    <property type="match status" value="1"/>
</dbReference>
<comment type="cofactor">
    <cofactor evidence="1">
        <name>FAD</name>
        <dbReference type="ChEBI" id="CHEBI:57692"/>
    </cofactor>
</comment>
<dbReference type="Proteomes" id="UP000654913">
    <property type="component" value="Chromosome 4"/>
</dbReference>
<protein>
    <recommendedName>
        <fullName evidence="7">FAD dependent oxidoreductase domain-containing protein</fullName>
    </recommendedName>
</protein>
<sequence>MTPPQLTQPILIIGGGTFGTTTAYHLSKKGYTNVTVLDRFPVPSFEAAGNDINKIIRTEYPEPLYTKLASDSRDIWRDPNGLFAGLYHPSGWIIGATDRSTPFVEASMKSARDLGVDPPQLVSTQEIHQQWPAMDGDFTGWKSYWSPNAAWVNAREGIVRMAREATKAGVKYVSGNPGYAKQLLYDEKQACIGVECADGTAYFGSQIILAAGAAAGSLLDLEGQIVAKGHAVGHIQLTPEEVEEYKSMPILDHLEGGILFPPQEDGIMKIGAVHFVTNYAKSLNGTSLPRYRSDNPQDGIPAVVEARLRKWMETCVPRLAHREWTETRICWDGDMADYHFLITSHPKHRNLKIAIGGSAHGFKFLPVLGKYIVEMMEGTLDPEIGQKWRWRPGAQLSDYSTNPHPESPEDLNDMPGWGEPVKSSL</sequence>